<dbReference type="Gene3D" id="3.40.50.1820">
    <property type="entry name" value="alpha/beta hydrolase"/>
    <property type="match status" value="1"/>
</dbReference>
<evidence type="ECO:0000256" key="2">
    <source>
        <dbReference type="ARBA" id="ARBA00013279"/>
    </source>
</evidence>
<evidence type="ECO:0000256" key="1">
    <source>
        <dbReference type="ARBA" id="ARBA00001024"/>
    </source>
</evidence>
<sequence length="549" mass="56674">MRVVAQLLAIVPALLLVNAAPVRERRVTRRSVLELRALGPDGAPLRPSNDSFYQPTGDWASQANGAVLDSRPVWTQFDMGARSVYQVLYKTTSPLGEADATVTTVFRPAEPASPPRIMLLMAPIDTASPDCQVAYSLENGGQSNATSFLQSTVALDIVSSLSKGWYVSVPDHEGSNASFISGVTEGLAGIDGLRALLNHNETIPSTDNYSAVIHGYSGGGHASAWTTQFLSTYGEGLNVIAAAYGGVPVDLTSTLALLNGGNDSYLAISSLVGLANAYPDLNAYYETILTENGTRAFEEARTMCNTQLADVLSNVNVSSLFTTGLDFQNSSVAQRYVQGGLLGAPLNDSMLTPVNISGVVEIPVFQYHSVTDQVVAYEPVPAYVQSQCDRGAKIKFMSSIGTDHSTTSIVYAGDAYQFLDQAFNGTFIDACNTSTVGVDLYPGSPAFIESIGTEAWTLLEALQAASAPANSTSTAGASSASAAAATATSGPMSGSSAVPSGMSSMLSSMLSAASTVSGSSPATSAITATATSAVASIVSSALSAASSSA</sequence>
<dbReference type="Pfam" id="PF03583">
    <property type="entry name" value="LIP"/>
    <property type="match status" value="1"/>
</dbReference>
<comment type="catalytic activity">
    <reaction evidence="1">
        <text>a triacylglycerol + H2O = a diacylglycerol + a fatty acid + H(+)</text>
        <dbReference type="Rhea" id="RHEA:12044"/>
        <dbReference type="ChEBI" id="CHEBI:15377"/>
        <dbReference type="ChEBI" id="CHEBI:15378"/>
        <dbReference type="ChEBI" id="CHEBI:17855"/>
        <dbReference type="ChEBI" id="CHEBI:18035"/>
        <dbReference type="ChEBI" id="CHEBI:28868"/>
        <dbReference type="EC" id="3.1.1.3"/>
    </reaction>
</comment>
<dbReference type="OrthoDB" id="2373480at2759"/>
<dbReference type="EC" id="3.1.1.3" evidence="2"/>
<accession>A0A194SC18</accession>
<evidence type="ECO:0000313" key="7">
    <source>
        <dbReference type="EMBL" id="KPV78278.1"/>
    </source>
</evidence>
<feature type="chain" id="PRO_5008265595" description="triacylglycerol lipase" evidence="6">
    <location>
        <begin position="20"/>
        <end position="549"/>
    </location>
</feature>
<dbReference type="GeneID" id="28975932"/>
<evidence type="ECO:0000256" key="6">
    <source>
        <dbReference type="SAM" id="SignalP"/>
    </source>
</evidence>
<dbReference type="GO" id="GO:0016042">
    <property type="term" value="P:lipid catabolic process"/>
    <property type="evidence" value="ECO:0007669"/>
    <property type="project" value="UniProtKB-KW"/>
</dbReference>
<dbReference type="PANTHER" id="PTHR34853:SF1">
    <property type="entry name" value="LIPASE 5"/>
    <property type="match status" value="1"/>
</dbReference>
<dbReference type="EMBL" id="KQ474073">
    <property type="protein sequence ID" value="KPV78278.1"/>
    <property type="molecule type" value="Genomic_DNA"/>
</dbReference>
<proteinExistence type="predicted"/>
<dbReference type="PANTHER" id="PTHR34853">
    <property type="match status" value="1"/>
</dbReference>
<reference evidence="7 8" key="1">
    <citation type="journal article" date="2015" name="Front. Microbiol.">
        <title>Genome sequence of the plant growth promoting endophytic yeast Rhodotorula graminis WP1.</title>
        <authorList>
            <person name="Firrincieli A."/>
            <person name="Otillar R."/>
            <person name="Salamov A."/>
            <person name="Schmutz J."/>
            <person name="Khan Z."/>
            <person name="Redman R.S."/>
            <person name="Fleck N.D."/>
            <person name="Lindquist E."/>
            <person name="Grigoriev I.V."/>
            <person name="Doty S.L."/>
        </authorList>
    </citation>
    <scope>NUCLEOTIDE SEQUENCE [LARGE SCALE GENOMIC DNA]</scope>
    <source>
        <strain evidence="7 8">WP1</strain>
    </source>
</reference>
<dbReference type="SUPFAM" id="SSF53474">
    <property type="entry name" value="alpha/beta-Hydrolases"/>
    <property type="match status" value="1"/>
</dbReference>
<gene>
    <name evidence="7" type="ORF">RHOBADRAFT_50763</name>
</gene>
<dbReference type="Proteomes" id="UP000053890">
    <property type="component" value="Unassembled WGS sequence"/>
</dbReference>
<keyword evidence="4" id="KW-0442">Lipid degradation</keyword>
<keyword evidence="5" id="KW-0443">Lipid metabolism</keyword>
<dbReference type="OMA" id="VMGQHGV"/>
<evidence type="ECO:0000313" key="8">
    <source>
        <dbReference type="Proteomes" id="UP000053890"/>
    </source>
</evidence>
<dbReference type="InterPro" id="IPR029058">
    <property type="entry name" value="AB_hydrolase_fold"/>
</dbReference>
<dbReference type="AlphaFoldDB" id="A0A194SC18"/>
<name>A0A194SC18_RHOGW</name>
<evidence type="ECO:0000256" key="4">
    <source>
        <dbReference type="ARBA" id="ARBA00022963"/>
    </source>
</evidence>
<organism evidence="7 8">
    <name type="scientific">Rhodotorula graminis (strain WP1)</name>
    <dbReference type="NCBI Taxonomy" id="578459"/>
    <lineage>
        <taxon>Eukaryota</taxon>
        <taxon>Fungi</taxon>
        <taxon>Dikarya</taxon>
        <taxon>Basidiomycota</taxon>
        <taxon>Pucciniomycotina</taxon>
        <taxon>Microbotryomycetes</taxon>
        <taxon>Sporidiobolales</taxon>
        <taxon>Sporidiobolaceae</taxon>
        <taxon>Rhodotorula</taxon>
    </lineage>
</organism>
<keyword evidence="6" id="KW-0732">Signal</keyword>
<dbReference type="GO" id="GO:0004806">
    <property type="term" value="F:triacylglycerol lipase activity"/>
    <property type="evidence" value="ECO:0007669"/>
    <property type="project" value="UniProtKB-EC"/>
</dbReference>
<dbReference type="RefSeq" id="XP_018274327.1">
    <property type="nucleotide sequence ID" value="XM_018415484.1"/>
</dbReference>
<keyword evidence="3" id="KW-0378">Hydrolase</keyword>
<evidence type="ECO:0000256" key="3">
    <source>
        <dbReference type="ARBA" id="ARBA00022801"/>
    </source>
</evidence>
<keyword evidence="8" id="KW-1185">Reference proteome</keyword>
<evidence type="ECO:0000256" key="5">
    <source>
        <dbReference type="ARBA" id="ARBA00023098"/>
    </source>
</evidence>
<dbReference type="Gene3D" id="1.10.260.130">
    <property type="match status" value="1"/>
</dbReference>
<dbReference type="InterPro" id="IPR005152">
    <property type="entry name" value="Lipase_secreted"/>
</dbReference>
<protein>
    <recommendedName>
        <fullName evidence="2">triacylglycerol lipase</fullName>
        <ecNumber evidence="2">3.1.1.3</ecNumber>
    </recommendedName>
</protein>
<feature type="signal peptide" evidence="6">
    <location>
        <begin position="1"/>
        <end position="19"/>
    </location>
</feature>